<dbReference type="PANTHER" id="PTHR34290:SF2">
    <property type="entry name" value="OS04G0668800 PROTEIN"/>
    <property type="match status" value="1"/>
</dbReference>
<dbReference type="Pfam" id="PF04134">
    <property type="entry name" value="DCC1-like"/>
    <property type="match status" value="1"/>
</dbReference>
<organism evidence="1 2">
    <name type="scientific">Plastoroseomonas arctica</name>
    <dbReference type="NCBI Taxonomy" id="1509237"/>
    <lineage>
        <taxon>Bacteria</taxon>
        <taxon>Pseudomonadati</taxon>
        <taxon>Pseudomonadota</taxon>
        <taxon>Alphaproteobacteria</taxon>
        <taxon>Acetobacterales</taxon>
        <taxon>Acetobacteraceae</taxon>
        <taxon>Plastoroseomonas</taxon>
    </lineage>
</organism>
<protein>
    <submittedName>
        <fullName evidence="1">DUF393 domain-containing protein</fullName>
    </submittedName>
</protein>
<evidence type="ECO:0000313" key="2">
    <source>
        <dbReference type="Proteomes" id="UP001196068"/>
    </source>
</evidence>
<dbReference type="GO" id="GO:0015035">
    <property type="term" value="F:protein-disulfide reductase activity"/>
    <property type="evidence" value="ECO:0007669"/>
    <property type="project" value="InterPro"/>
</dbReference>
<dbReference type="InterPro" id="IPR044691">
    <property type="entry name" value="DCC1_Trx"/>
</dbReference>
<reference evidence="1" key="1">
    <citation type="submission" date="2020-01" db="EMBL/GenBank/DDBJ databases">
        <authorList>
            <person name="Rat A."/>
        </authorList>
    </citation>
    <scope>NUCLEOTIDE SEQUENCE</scope>
    <source>
        <strain evidence="1">LMG 28251</strain>
    </source>
</reference>
<gene>
    <name evidence="1" type="ORF">GXW79_15845</name>
</gene>
<dbReference type="Proteomes" id="UP001196068">
    <property type="component" value="Unassembled WGS sequence"/>
</dbReference>
<accession>A0AAF1JY19</accession>
<reference evidence="1" key="2">
    <citation type="journal article" date="2021" name="Syst. Appl. Microbiol.">
        <title>Roseomonas hellenica sp. nov., isolated from roots of wild-growing Alkanna tinctoria.</title>
        <authorList>
            <person name="Rat A."/>
            <person name="Naranjo H.D."/>
            <person name="Lebbe L."/>
            <person name="Cnockaert M."/>
            <person name="Krigas N."/>
            <person name="Grigoriadou K."/>
            <person name="Maloupa E."/>
            <person name="Willems A."/>
        </authorList>
    </citation>
    <scope>NUCLEOTIDE SEQUENCE</scope>
    <source>
        <strain evidence="1">LMG 28251</strain>
    </source>
</reference>
<dbReference type="InterPro" id="IPR007263">
    <property type="entry name" value="DCC1-like"/>
</dbReference>
<keyword evidence="2" id="KW-1185">Reference proteome</keyword>
<dbReference type="PANTHER" id="PTHR34290">
    <property type="entry name" value="SI:CH73-390P7.2"/>
    <property type="match status" value="1"/>
</dbReference>
<comment type="caution">
    <text evidence="1">The sequence shown here is derived from an EMBL/GenBank/DDBJ whole genome shotgun (WGS) entry which is preliminary data.</text>
</comment>
<evidence type="ECO:0000313" key="1">
    <source>
        <dbReference type="EMBL" id="MBR0656554.1"/>
    </source>
</evidence>
<name>A0AAF1JY19_9PROT</name>
<sequence>MSAPLQVYYDGGCPVCSREIAFYKARPGAAGFAWIDVSRDDPGPGLTREAALARMHVRRADGTLLSGAAAFAAMWQRMPGFTWLGWMVAMPPLRGLAELAYRGFLKVRRLWR</sequence>
<proteinExistence type="predicted"/>
<dbReference type="RefSeq" id="WP_211875420.1">
    <property type="nucleotide sequence ID" value="NZ_JAAEDH010000019.1"/>
</dbReference>
<dbReference type="EMBL" id="JAAEDH010000019">
    <property type="protein sequence ID" value="MBR0656554.1"/>
    <property type="molecule type" value="Genomic_DNA"/>
</dbReference>
<dbReference type="AlphaFoldDB" id="A0AAF1JY19"/>